<reference evidence="2 3" key="1">
    <citation type="submission" date="2023-09" db="EMBL/GenBank/DDBJ databases">
        <authorList>
            <person name="Wang M."/>
        </authorList>
    </citation>
    <scope>NUCLEOTIDE SEQUENCE [LARGE SCALE GENOMIC DNA]</scope>
    <source>
        <strain evidence="2">GT-2023</strain>
        <tissue evidence="2">Liver</tissue>
    </source>
</reference>
<name>A0ABR3P084_9TELE</name>
<organism evidence="2 3">
    <name type="scientific">Cirrhinus molitorella</name>
    <name type="common">mud carp</name>
    <dbReference type="NCBI Taxonomy" id="172907"/>
    <lineage>
        <taxon>Eukaryota</taxon>
        <taxon>Metazoa</taxon>
        <taxon>Chordata</taxon>
        <taxon>Craniata</taxon>
        <taxon>Vertebrata</taxon>
        <taxon>Euteleostomi</taxon>
        <taxon>Actinopterygii</taxon>
        <taxon>Neopterygii</taxon>
        <taxon>Teleostei</taxon>
        <taxon>Ostariophysi</taxon>
        <taxon>Cypriniformes</taxon>
        <taxon>Cyprinidae</taxon>
        <taxon>Labeoninae</taxon>
        <taxon>Labeonini</taxon>
        <taxon>Cirrhinus</taxon>
    </lineage>
</organism>
<keyword evidence="1" id="KW-1133">Transmembrane helix</keyword>
<evidence type="ECO:0000256" key="1">
    <source>
        <dbReference type="SAM" id="Phobius"/>
    </source>
</evidence>
<keyword evidence="1" id="KW-0472">Membrane</keyword>
<proteinExistence type="predicted"/>
<comment type="caution">
    <text evidence="2">The sequence shown here is derived from an EMBL/GenBank/DDBJ whole genome shotgun (WGS) entry which is preliminary data.</text>
</comment>
<dbReference type="EMBL" id="JAYMGO010000001">
    <property type="protein sequence ID" value="KAL1282574.1"/>
    <property type="molecule type" value="Genomic_DNA"/>
</dbReference>
<sequence length="74" mass="8696">MRTQFKLTGHEEYFFFLTLLFWLLGYRLLSNVIGSQEALNNNRRARLFLTPMKEHLQTSSHAPIPPEQTSTHGY</sequence>
<feature type="transmembrane region" description="Helical" evidence="1">
    <location>
        <begin position="12"/>
        <end position="29"/>
    </location>
</feature>
<evidence type="ECO:0000313" key="3">
    <source>
        <dbReference type="Proteomes" id="UP001558613"/>
    </source>
</evidence>
<keyword evidence="3" id="KW-1185">Reference proteome</keyword>
<dbReference type="Proteomes" id="UP001558613">
    <property type="component" value="Unassembled WGS sequence"/>
</dbReference>
<evidence type="ECO:0000313" key="2">
    <source>
        <dbReference type="EMBL" id="KAL1282574.1"/>
    </source>
</evidence>
<keyword evidence="1" id="KW-0812">Transmembrane</keyword>
<accession>A0ABR3P084</accession>
<gene>
    <name evidence="2" type="ORF">QQF64_001377</name>
</gene>
<protein>
    <submittedName>
        <fullName evidence="2">Uncharacterized protein</fullName>
    </submittedName>
</protein>